<dbReference type="RefSeq" id="WP_323262146.1">
    <property type="nucleotide sequence ID" value="NZ_JAYGIE010000077.1"/>
</dbReference>
<dbReference type="PANTHER" id="PTHR10948:SF23">
    <property type="entry name" value="TRANSPOSASE INSI FOR INSERTION SEQUENCE ELEMENT IS30A-RELATED"/>
    <property type="match status" value="1"/>
</dbReference>
<dbReference type="Proteomes" id="UP001301388">
    <property type="component" value="Unassembled WGS sequence"/>
</dbReference>
<dbReference type="Gene3D" id="3.30.420.10">
    <property type="entry name" value="Ribonuclease H-like superfamily/Ribonuclease H"/>
    <property type="match status" value="1"/>
</dbReference>
<dbReference type="EMBL" id="JAYGIE010000077">
    <property type="protein sequence ID" value="MEA5478725.1"/>
    <property type="molecule type" value="Genomic_DNA"/>
</dbReference>
<dbReference type="InterPro" id="IPR036397">
    <property type="entry name" value="RNaseH_sf"/>
</dbReference>
<dbReference type="SUPFAM" id="SSF53098">
    <property type="entry name" value="Ribonuclease H-like"/>
    <property type="match status" value="1"/>
</dbReference>
<evidence type="ECO:0000313" key="2">
    <source>
        <dbReference type="EMBL" id="MEA5478725.1"/>
    </source>
</evidence>
<dbReference type="NCBIfam" id="NF033563">
    <property type="entry name" value="transpos_IS30"/>
    <property type="match status" value="1"/>
</dbReference>
<dbReference type="InterPro" id="IPR053392">
    <property type="entry name" value="Transposase_IS30-like"/>
</dbReference>
<evidence type="ECO:0000313" key="3">
    <source>
        <dbReference type="Proteomes" id="UP001301388"/>
    </source>
</evidence>
<proteinExistence type="predicted"/>
<reference evidence="2 3" key="1">
    <citation type="submission" date="2023-12" db="EMBL/GenBank/DDBJ databases">
        <title>Baltic Sea Cyanobacteria.</title>
        <authorList>
            <person name="Delbaje E."/>
            <person name="Fewer D.P."/>
            <person name="Shishido T.K."/>
        </authorList>
    </citation>
    <scope>NUCLEOTIDE SEQUENCE [LARGE SCALE GENOMIC DNA]</scope>
    <source>
        <strain evidence="2 3">UHCC 0370</strain>
    </source>
</reference>
<accession>A0ABU5TKI9</accession>
<gene>
    <name evidence="2" type="ORF">VB774_13950</name>
</gene>
<dbReference type="PROSITE" id="PS50994">
    <property type="entry name" value="INTEGRASE"/>
    <property type="match status" value="1"/>
</dbReference>
<evidence type="ECO:0000259" key="1">
    <source>
        <dbReference type="PROSITE" id="PS50994"/>
    </source>
</evidence>
<comment type="caution">
    <text evidence="2">The sequence shown here is derived from an EMBL/GenBank/DDBJ whole genome shotgun (WGS) entry which is preliminary data.</text>
</comment>
<sequence length="115" mass="13704">NRVTFNLFEPIESTSRKTMTFDNGREFCGHEKLSERLKLETFFANPYHSWERGLNEHTNGLIREFYPKSTNFKIVKEEDFQKAVNLINHRPRKSLDYRTPYEVFFASSEPVAFHP</sequence>
<protein>
    <submittedName>
        <fullName evidence="2">IS30 family transposase</fullName>
    </submittedName>
</protein>
<dbReference type="PANTHER" id="PTHR10948">
    <property type="entry name" value="TRANSPOSASE"/>
    <property type="match status" value="1"/>
</dbReference>
<name>A0ABU5TKI9_9CYAN</name>
<dbReference type="InterPro" id="IPR012337">
    <property type="entry name" value="RNaseH-like_sf"/>
</dbReference>
<keyword evidence="3" id="KW-1185">Reference proteome</keyword>
<dbReference type="InterPro" id="IPR001584">
    <property type="entry name" value="Integrase_cat-core"/>
</dbReference>
<organism evidence="2 3">
    <name type="scientific">Pseudanabaena galeata UHCC 0370</name>
    <dbReference type="NCBI Taxonomy" id="3110310"/>
    <lineage>
        <taxon>Bacteria</taxon>
        <taxon>Bacillati</taxon>
        <taxon>Cyanobacteriota</taxon>
        <taxon>Cyanophyceae</taxon>
        <taxon>Pseudanabaenales</taxon>
        <taxon>Pseudanabaenaceae</taxon>
        <taxon>Pseudanabaena</taxon>
    </lineage>
</organism>
<feature type="non-terminal residue" evidence="2">
    <location>
        <position position="1"/>
    </location>
</feature>
<dbReference type="InterPro" id="IPR051917">
    <property type="entry name" value="Transposase-Integrase"/>
</dbReference>
<feature type="domain" description="Integrase catalytic" evidence="1">
    <location>
        <begin position="1"/>
        <end position="108"/>
    </location>
</feature>